<name>A0A177CZR7_9PLEO</name>
<evidence type="ECO:0000313" key="3">
    <source>
        <dbReference type="Proteomes" id="UP000077069"/>
    </source>
</evidence>
<dbReference type="InParanoid" id="A0A177CZR7"/>
<reference evidence="2 3" key="1">
    <citation type="submission" date="2016-05" db="EMBL/GenBank/DDBJ databases">
        <title>Comparative analysis of secretome profiles of manganese(II)-oxidizing ascomycete fungi.</title>
        <authorList>
            <consortium name="DOE Joint Genome Institute"/>
            <person name="Zeiner C.A."/>
            <person name="Purvine S.O."/>
            <person name="Zink E.M."/>
            <person name="Wu S."/>
            <person name="Pasa-Tolic L."/>
            <person name="Chaput D.L."/>
            <person name="Haridas S."/>
            <person name="Grigoriev I.V."/>
            <person name="Santelli C.M."/>
            <person name="Hansel C.M."/>
        </authorList>
    </citation>
    <scope>NUCLEOTIDE SEQUENCE [LARGE SCALE GENOMIC DNA]</scope>
    <source>
        <strain evidence="2 3">AP3s5-JAC2a</strain>
    </source>
</reference>
<organism evidence="2 3">
    <name type="scientific">Paraphaeosphaeria sporulosa</name>
    <dbReference type="NCBI Taxonomy" id="1460663"/>
    <lineage>
        <taxon>Eukaryota</taxon>
        <taxon>Fungi</taxon>
        <taxon>Dikarya</taxon>
        <taxon>Ascomycota</taxon>
        <taxon>Pezizomycotina</taxon>
        <taxon>Dothideomycetes</taxon>
        <taxon>Pleosporomycetidae</taxon>
        <taxon>Pleosporales</taxon>
        <taxon>Massarineae</taxon>
        <taxon>Didymosphaeriaceae</taxon>
        <taxon>Paraphaeosphaeria</taxon>
    </lineage>
</organism>
<dbReference type="GeneID" id="28765203"/>
<dbReference type="EMBL" id="KV441548">
    <property type="protein sequence ID" value="OAG12340.1"/>
    <property type="molecule type" value="Genomic_DNA"/>
</dbReference>
<feature type="region of interest" description="Disordered" evidence="1">
    <location>
        <begin position="1"/>
        <end position="23"/>
    </location>
</feature>
<gene>
    <name evidence="2" type="ORF">CC84DRAFT_1201367</name>
</gene>
<protein>
    <submittedName>
        <fullName evidence="2">Uncharacterized protein</fullName>
    </submittedName>
</protein>
<dbReference type="AlphaFoldDB" id="A0A177CZR7"/>
<sequence>MQATASRNWPQRAKLPITVSTRPPPERCILSQATGQPLPINPLYASALRNSLRQLSLRPPEVRVPRPIRGRTKKISKAKSRGSHQDKARRYCPSPLRREVLAEEVEVKSSSIPVPKPVGLPAPSPKILKRLIKLNLFRTKEDSAPIYTPGNMPRMFLASSGRTQIQFQPRIYHCQFARLQRAAIPERGRLLRRSLALNQKQQLHVTRRALRQTSSIVLEELGQKRDAIDTAWCKRCKHCLKHERKRILKAAKQELKRTLKAIDDSRKEEEQQFDHLYRIAKQRSQGEDGEHGSVEGGDGTVKKVLGLHSGSRRINGFSKRVLVLRGADLFKEASCKRGHEAEDVED</sequence>
<dbReference type="OrthoDB" id="10547281at2759"/>
<dbReference type="Proteomes" id="UP000077069">
    <property type="component" value="Unassembled WGS sequence"/>
</dbReference>
<evidence type="ECO:0000256" key="1">
    <source>
        <dbReference type="SAM" id="MobiDB-lite"/>
    </source>
</evidence>
<feature type="region of interest" description="Disordered" evidence="1">
    <location>
        <begin position="281"/>
        <end position="300"/>
    </location>
</feature>
<keyword evidence="3" id="KW-1185">Reference proteome</keyword>
<dbReference type="RefSeq" id="XP_018042705.1">
    <property type="nucleotide sequence ID" value="XM_018181717.1"/>
</dbReference>
<feature type="compositionally biased region" description="Basic and acidic residues" evidence="1">
    <location>
        <begin position="284"/>
        <end position="293"/>
    </location>
</feature>
<accession>A0A177CZR7</accession>
<proteinExistence type="predicted"/>
<evidence type="ECO:0000313" key="2">
    <source>
        <dbReference type="EMBL" id="OAG12340.1"/>
    </source>
</evidence>